<keyword evidence="8 10" id="KW-0472">Membrane</keyword>
<keyword evidence="7 10" id="KW-1133">Transmembrane helix</keyword>
<evidence type="ECO:0000256" key="3">
    <source>
        <dbReference type="ARBA" id="ARBA00009642"/>
    </source>
</evidence>
<keyword evidence="6 10" id="KW-0812">Transmembrane</keyword>
<organism evidence="11 12">
    <name type="scientific">Maudiozyma barnettii</name>
    <dbReference type="NCBI Taxonomy" id="61262"/>
    <lineage>
        <taxon>Eukaryota</taxon>
        <taxon>Fungi</taxon>
        <taxon>Dikarya</taxon>
        <taxon>Ascomycota</taxon>
        <taxon>Saccharomycotina</taxon>
        <taxon>Saccharomycetes</taxon>
        <taxon>Saccharomycetales</taxon>
        <taxon>Saccharomycetaceae</taxon>
        <taxon>Maudiozyma</taxon>
    </lineage>
</organism>
<evidence type="ECO:0000256" key="9">
    <source>
        <dbReference type="ARBA" id="ARBA00023140"/>
    </source>
</evidence>
<dbReference type="InterPro" id="IPR024359">
    <property type="entry name" value="Peroxin-22"/>
</dbReference>
<dbReference type="Pfam" id="PF12827">
    <property type="entry name" value="Peroxin-22"/>
    <property type="match status" value="1"/>
</dbReference>
<feature type="transmembrane region" description="Helical" evidence="10">
    <location>
        <begin position="13"/>
        <end position="32"/>
    </location>
</feature>
<dbReference type="OrthoDB" id="4036401at2759"/>
<evidence type="ECO:0000256" key="4">
    <source>
        <dbReference type="ARBA" id="ARBA00018967"/>
    </source>
</evidence>
<evidence type="ECO:0000256" key="8">
    <source>
        <dbReference type="ARBA" id="ARBA00023136"/>
    </source>
</evidence>
<evidence type="ECO:0000313" key="11">
    <source>
        <dbReference type="EMBL" id="CAB4254829.1"/>
    </source>
</evidence>
<dbReference type="GeneID" id="64857849"/>
<evidence type="ECO:0000256" key="1">
    <source>
        <dbReference type="ARBA" id="ARBA00003659"/>
    </source>
</evidence>
<dbReference type="GO" id="GO:0005778">
    <property type="term" value="C:peroxisomal membrane"/>
    <property type="evidence" value="ECO:0007669"/>
    <property type="project" value="UniProtKB-SubCell"/>
</dbReference>
<evidence type="ECO:0000256" key="7">
    <source>
        <dbReference type="ARBA" id="ARBA00022989"/>
    </source>
</evidence>
<sequence>MAPTDRRTNKTRFLAYGVALTVAVGTSAWLLWKSSREEDDIKATEPTHKYKSKCIIMTKTISELQDIKWASILKDPSVVVIVVPQADFPQLAYPNQIIDSEDLFKIIHCDTDGGVWACVKSLKKDELVLVSRDLEHEIPEDIIRYVKHIKDIKDTSEIVSYLNNYIS</sequence>
<dbReference type="GO" id="GO:0007031">
    <property type="term" value="P:peroxisome organization"/>
    <property type="evidence" value="ECO:0007669"/>
    <property type="project" value="UniProtKB-KW"/>
</dbReference>
<dbReference type="AlphaFoldDB" id="A0A8H2ZGP9"/>
<proteinExistence type="inferred from homology"/>
<dbReference type="Proteomes" id="UP000644660">
    <property type="component" value="Unassembled WGS sequence"/>
</dbReference>
<reference evidence="11 12" key="1">
    <citation type="submission" date="2020-05" db="EMBL/GenBank/DDBJ databases">
        <authorList>
            <person name="Casaregola S."/>
            <person name="Devillers H."/>
            <person name="Grondin C."/>
        </authorList>
    </citation>
    <scope>NUCLEOTIDE SEQUENCE [LARGE SCALE GENOMIC DNA]</scope>
    <source>
        <strain evidence="11 12">CLIB 1767</strain>
    </source>
</reference>
<keyword evidence="12" id="KW-1185">Reference proteome</keyword>
<name>A0A8H2ZGP9_9SACH</name>
<evidence type="ECO:0000256" key="5">
    <source>
        <dbReference type="ARBA" id="ARBA00022593"/>
    </source>
</evidence>
<keyword evidence="9" id="KW-0576">Peroxisome</keyword>
<evidence type="ECO:0000256" key="10">
    <source>
        <dbReference type="SAM" id="Phobius"/>
    </source>
</evidence>
<comment type="subcellular location">
    <subcellularLocation>
        <location evidence="2">Peroxisome membrane</location>
        <topology evidence="2">Single-pass membrane protein</topology>
    </subcellularLocation>
</comment>
<dbReference type="RefSeq" id="XP_041406673.1">
    <property type="nucleotide sequence ID" value="XM_041550739.1"/>
</dbReference>
<gene>
    <name evidence="11" type="ORF">KABA2_05S02178</name>
</gene>
<evidence type="ECO:0000256" key="6">
    <source>
        <dbReference type="ARBA" id="ARBA00022692"/>
    </source>
</evidence>
<dbReference type="EMBL" id="CAEFZW010000005">
    <property type="protein sequence ID" value="CAB4254829.1"/>
    <property type="molecule type" value="Genomic_DNA"/>
</dbReference>
<dbReference type="Gene3D" id="3.40.50.11730">
    <property type="entry name" value="Peroxisome assembly protein 22"/>
    <property type="match status" value="1"/>
</dbReference>
<evidence type="ECO:0000256" key="2">
    <source>
        <dbReference type="ARBA" id="ARBA00004549"/>
    </source>
</evidence>
<keyword evidence="5" id="KW-0962">Peroxisome biogenesis</keyword>
<accession>A0A8H2ZGP9</accession>
<protein>
    <recommendedName>
        <fullName evidence="4">Peroxisome assembly protein 22</fullName>
    </recommendedName>
</protein>
<comment type="similarity">
    <text evidence="3">Belongs to the peroxin-22 family.</text>
</comment>
<evidence type="ECO:0000313" key="12">
    <source>
        <dbReference type="Proteomes" id="UP000644660"/>
    </source>
</evidence>
<comment type="function">
    <text evidence="1">Involved in peroxisome biogenesis.</text>
</comment>
<dbReference type="InterPro" id="IPR038613">
    <property type="entry name" value="Peroxin-22_C_sf"/>
</dbReference>
<comment type="caution">
    <text evidence="11">The sequence shown here is derived from an EMBL/GenBank/DDBJ whole genome shotgun (WGS) entry which is preliminary data.</text>
</comment>